<dbReference type="Pfam" id="PF02811">
    <property type="entry name" value="PHP"/>
    <property type="match status" value="1"/>
</dbReference>
<dbReference type="AlphaFoldDB" id="A0A644W0P7"/>
<accession>A0A644W0P7</accession>
<evidence type="ECO:0000256" key="4">
    <source>
        <dbReference type="ARBA" id="ARBA00022842"/>
    </source>
</evidence>
<dbReference type="FunFam" id="3.30.540.10:FF:000003">
    <property type="entry name" value="Inositol-1-monophosphatase"/>
    <property type="match status" value="1"/>
</dbReference>
<dbReference type="GO" id="GO:0008934">
    <property type="term" value="F:inositol monophosphate 1-phosphatase activity"/>
    <property type="evidence" value="ECO:0007669"/>
    <property type="project" value="TreeGrafter"/>
</dbReference>
<dbReference type="InterPro" id="IPR003141">
    <property type="entry name" value="Pol/His_phosphatase_N"/>
</dbReference>
<dbReference type="Gene3D" id="3.40.190.80">
    <property type="match status" value="1"/>
</dbReference>
<dbReference type="SMART" id="SM00481">
    <property type="entry name" value="POLIIIAc"/>
    <property type="match status" value="1"/>
</dbReference>
<evidence type="ECO:0000256" key="3">
    <source>
        <dbReference type="ARBA" id="ARBA00022801"/>
    </source>
</evidence>
<proteinExistence type="predicted"/>
<keyword evidence="4" id="KW-0460">Magnesium</keyword>
<dbReference type="GO" id="GO:0007165">
    <property type="term" value="P:signal transduction"/>
    <property type="evidence" value="ECO:0007669"/>
    <property type="project" value="TreeGrafter"/>
</dbReference>
<evidence type="ECO:0000256" key="1">
    <source>
        <dbReference type="ARBA" id="ARBA00001946"/>
    </source>
</evidence>
<organism evidence="6">
    <name type="scientific">bioreactor metagenome</name>
    <dbReference type="NCBI Taxonomy" id="1076179"/>
    <lineage>
        <taxon>unclassified sequences</taxon>
        <taxon>metagenomes</taxon>
        <taxon>ecological metagenomes</taxon>
    </lineage>
</organism>
<dbReference type="InterPro" id="IPR020550">
    <property type="entry name" value="Inositol_monophosphatase_CS"/>
</dbReference>
<dbReference type="GO" id="GO:0006020">
    <property type="term" value="P:inositol metabolic process"/>
    <property type="evidence" value="ECO:0007669"/>
    <property type="project" value="TreeGrafter"/>
</dbReference>
<gene>
    <name evidence="6" type="ORF">SDC9_43504</name>
</gene>
<dbReference type="CDD" id="cd07438">
    <property type="entry name" value="PHP_HisPPase_AMP"/>
    <property type="match status" value="1"/>
</dbReference>
<dbReference type="EMBL" id="VSSQ01000549">
    <property type="protein sequence ID" value="MPL97315.1"/>
    <property type="molecule type" value="Genomic_DNA"/>
</dbReference>
<dbReference type="InterPro" id="IPR016195">
    <property type="entry name" value="Pol/histidinol_Pase-like"/>
</dbReference>
<name>A0A644W0P7_9ZZZZ</name>
<dbReference type="SUPFAM" id="SSF56655">
    <property type="entry name" value="Carbohydrate phosphatase"/>
    <property type="match status" value="1"/>
</dbReference>
<comment type="caution">
    <text evidence="6">The sequence shown here is derived from an EMBL/GenBank/DDBJ whole genome shotgun (WGS) entry which is preliminary data.</text>
</comment>
<dbReference type="Gene3D" id="3.20.20.140">
    <property type="entry name" value="Metal-dependent hydrolases"/>
    <property type="match status" value="1"/>
</dbReference>
<dbReference type="PANTHER" id="PTHR20854">
    <property type="entry name" value="INOSITOL MONOPHOSPHATASE"/>
    <property type="match status" value="1"/>
</dbReference>
<dbReference type="PANTHER" id="PTHR20854:SF4">
    <property type="entry name" value="INOSITOL-1-MONOPHOSPHATASE-RELATED"/>
    <property type="match status" value="1"/>
</dbReference>
<reference evidence="6" key="1">
    <citation type="submission" date="2019-08" db="EMBL/GenBank/DDBJ databases">
        <authorList>
            <person name="Kucharzyk K."/>
            <person name="Murdoch R.W."/>
            <person name="Higgins S."/>
            <person name="Loffler F."/>
        </authorList>
    </citation>
    <scope>NUCLEOTIDE SEQUENCE</scope>
</reference>
<sequence>MYVDLHVHTNVSDGAYGIEKTLKMAHESGITHIAITNHDTVEELAEAVAIGIKLGIEVIPGIEISAKDPETGKSVHILGYNFMLGAKHIKQLCTSTLRKQQEKSLWQIDTLINNGYKIDKTSINIKRQGRTIYKQHIMEELVLNGYTDKIYSDLYEKLFKGQGVCVGKENIDYPDAAQAVKAIRADGGIAVLAHPGAQDSLHLVKMLVKAGLNGIELVHNKNNDEVKEKIIELAQQYGLFLTGGSDFHGKYDTVQEFGSYLCPQSSFVGLQKCSPNYFFFIQELAFRAGARLQEYNTLCKDIMCKNGDTSNLLTEFDIKIEKFLADEIRYKFPSHGFITEEKVVTNIGTEDYTWIIDPIDGTTNFISSGNDFAVSIALYKESNPVMGVVYDVMSGKMYVGVKDGGAWLNGENIKPISGAKCLQDAVVDCSLRSMVYLSKEKNINFFYLSGKIRAHRSSGCASLAICKIAQGSLDIYLSAYLYIWDYAAARIILEEMHGLMVFDDEDNCLDTLIAKRVCATAFSNNNIAEDFLQLSVQ</sequence>
<dbReference type="Gene3D" id="3.30.540.10">
    <property type="entry name" value="Fructose-1,6-Bisphosphatase, subunit A, domain 1"/>
    <property type="match status" value="1"/>
</dbReference>
<protein>
    <recommendedName>
        <fullName evidence="5">Polymerase/histidinol phosphatase N-terminal domain-containing protein</fullName>
    </recommendedName>
</protein>
<evidence type="ECO:0000259" key="5">
    <source>
        <dbReference type="SMART" id="SM00481"/>
    </source>
</evidence>
<dbReference type="GO" id="GO:0046872">
    <property type="term" value="F:metal ion binding"/>
    <property type="evidence" value="ECO:0007669"/>
    <property type="project" value="UniProtKB-KW"/>
</dbReference>
<dbReference type="InterPro" id="IPR004013">
    <property type="entry name" value="PHP_dom"/>
</dbReference>
<dbReference type="PROSITE" id="PS00630">
    <property type="entry name" value="IMP_2"/>
    <property type="match status" value="1"/>
</dbReference>
<dbReference type="SUPFAM" id="SSF89550">
    <property type="entry name" value="PHP domain-like"/>
    <property type="match status" value="1"/>
</dbReference>
<dbReference type="PROSITE" id="PS00629">
    <property type="entry name" value="IMP_1"/>
    <property type="match status" value="1"/>
</dbReference>
<evidence type="ECO:0000313" key="6">
    <source>
        <dbReference type="EMBL" id="MPL97315.1"/>
    </source>
</evidence>
<dbReference type="InterPro" id="IPR020583">
    <property type="entry name" value="Inositol_monoP_metal-BS"/>
</dbReference>
<keyword evidence="2" id="KW-0479">Metal-binding</keyword>
<dbReference type="GO" id="GO:0046854">
    <property type="term" value="P:phosphatidylinositol phosphate biosynthetic process"/>
    <property type="evidence" value="ECO:0007669"/>
    <property type="project" value="InterPro"/>
</dbReference>
<keyword evidence="3" id="KW-0378">Hydrolase</keyword>
<evidence type="ECO:0000256" key="2">
    <source>
        <dbReference type="ARBA" id="ARBA00022723"/>
    </source>
</evidence>
<dbReference type="InterPro" id="IPR000760">
    <property type="entry name" value="Inositol_monophosphatase-like"/>
</dbReference>
<feature type="domain" description="Polymerase/histidinol phosphatase N-terminal" evidence="5">
    <location>
        <begin position="3"/>
        <end position="68"/>
    </location>
</feature>
<dbReference type="Gene3D" id="1.10.150.650">
    <property type="match status" value="1"/>
</dbReference>
<dbReference type="PRINTS" id="PR00377">
    <property type="entry name" value="IMPHPHTASES"/>
</dbReference>
<dbReference type="Pfam" id="PF00459">
    <property type="entry name" value="Inositol_P"/>
    <property type="match status" value="1"/>
</dbReference>
<comment type="cofactor">
    <cofactor evidence="1">
        <name>Mg(2+)</name>
        <dbReference type="ChEBI" id="CHEBI:18420"/>
    </cofactor>
</comment>